<accession>A0A1Y1CDJ0</accession>
<dbReference type="GO" id="GO:0015288">
    <property type="term" value="F:porin activity"/>
    <property type="evidence" value="ECO:0007669"/>
    <property type="project" value="TreeGrafter"/>
</dbReference>
<dbReference type="EMBL" id="AP018042">
    <property type="protein sequence ID" value="BAX78416.1"/>
    <property type="molecule type" value="Genomic_DNA"/>
</dbReference>
<dbReference type="GO" id="GO:0015562">
    <property type="term" value="F:efflux transmembrane transporter activity"/>
    <property type="evidence" value="ECO:0007669"/>
    <property type="project" value="InterPro"/>
</dbReference>
<evidence type="ECO:0000256" key="7">
    <source>
        <dbReference type="ARBA" id="ARBA00023237"/>
    </source>
</evidence>
<feature type="chain" id="PRO_5012417583" description="Transporter" evidence="8">
    <location>
        <begin position="25"/>
        <end position="510"/>
    </location>
</feature>
<proteinExistence type="inferred from homology"/>
<evidence type="ECO:0000256" key="8">
    <source>
        <dbReference type="SAM" id="SignalP"/>
    </source>
</evidence>
<evidence type="ECO:0008006" key="11">
    <source>
        <dbReference type="Google" id="ProtNLM"/>
    </source>
</evidence>
<keyword evidence="3" id="KW-0813">Transport</keyword>
<gene>
    <name evidence="9" type="ORF">ALGA_0021</name>
</gene>
<keyword evidence="6" id="KW-0472">Membrane</keyword>
<evidence type="ECO:0000256" key="2">
    <source>
        <dbReference type="ARBA" id="ARBA00007613"/>
    </source>
</evidence>
<sequence>MSFNIGKWFCVGLLLAGGSSLVKAGSQTDSLSHLTFEQALGITRQNSHVLKQYEFLYSQREQELKAARGLYLPTVFVSANYVAMSEDITLDLNPVKNAITPLYDALGNYGNFSGVSVPDGAGGMTTLSDNMSTAAVRGNLNEGLDEINAANWDQVIQKNRFGVISAGFSWALFTGGKISAANKAAEIKTREAGEIKEQKEGEVLTELVVRYYGSSLAYSVVCIREEVFQAMTYHLDDAQKMFDQGIIPKAELLHAKVFCAQADRELKKSKRKLEIVNEALSNTMSLGDGAVVTPVSKLFYVPSIQSAAYFKDMAYDNSPLLKQIDSKKDLAHQKYRVEKSAYFPSLAAIGVYDVANKDRSPYMPDYTLGLGLKWTLFDGMARTRKVKAAGYLQNQVDEIKKKTNADIETVIEKSHHEVLMDIEQLNELDTALEFANEYSQVRQKAFAEGMSTSTEVVDARLVVAKVKIERLETIYNYDVALARLLQYAGMHNDFVNYQLRGDVEFESYSK</sequence>
<dbReference type="AlphaFoldDB" id="A0A1Y1CDJ0"/>
<dbReference type="InterPro" id="IPR003423">
    <property type="entry name" value="OMP_efflux"/>
</dbReference>
<dbReference type="PANTHER" id="PTHR30026:SF5">
    <property type="entry name" value="ABC-TYPE EFFLUX SYSTEM SECRETIN COMPONENT"/>
    <property type="match status" value="1"/>
</dbReference>
<dbReference type="Pfam" id="PF02321">
    <property type="entry name" value="OEP"/>
    <property type="match status" value="2"/>
</dbReference>
<evidence type="ECO:0000256" key="5">
    <source>
        <dbReference type="ARBA" id="ARBA00022692"/>
    </source>
</evidence>
<evidence type="ECO:0000256" key="4">
    <source>
        <dbReference type="ARBA" id="ARBA00022452"/>
    </source>
</evidence>
<feature type="signal peptide" evidence="8">
    <location>
        <begin position="1"/>
        <end position="24"/>
    </location>
</feature>
<comment type="subcellular location">
    <subcellularLocation>
        <location evidence="1">Cell outer membrane</location>
    </subcellularLocation>
</comment>
<keyword evidence="4" id="KW-1134">Transmembrane beta strand</keyword>
<keyword evidence="8" id="KW-0732">Signal</keyword>
<evidence type="ECO:0000256" key="3">
    <source>
        <dbReference type="ARBA" id="ARBA00022448"/>
    </source>
</evidence>
<dbReference type="Proteomes" id="UP000218267">
    <property type="component" value="Chromosome"/>
</dbReference>
<dbReference type="Gene3D" id="1.20.1600.10">
    <property type="entry name" value="Outer membrane efflux proteins (OEP)"/>
    <property type="match status" value="1"/>
</dbReference>
<dbReference type="RefSeq" id="WP_096427357.1">
    <property type="nucleotide sequence ID" value="NZ_AP018042.1"/>
</dbReference>
<keyword evidence="5" id="KW-0812">Transmembrane</keyword>
<dbReference type="GO" id="GO:1990281">
    <property type="term" value="C:efflux pump complex"/>
    <property type="evidence" value="ECO:0007669"/>
    <property type="project" value="TreeGrafter"/>
</dbReference>
<evidence type="ECO:0000313" key="9">
    <source>
        <dbReference type="EMBL" id="BAX78416.1"/>
    </source>
</evidence>
<evidence type="ECO:0000256" key="1">
    <source>
        <dbReference type="ARBA" id="ARBA00004442"/>
    </source>
</evidence>
<reference evidence="10" key="2">
    <citation type="journal article" date="2020" name="Antonie Van Leeuwenhoek">
        <title>Labilibaculum antarcticum sp. nov., a novel facultative anaerobic, psychrotorelant bacterium isolated from marine sediment of Antarctica.</title>
        <authorList>
            <person name="Watanabe M."/>
            <person name="Kojima H."/>
            <person name="Fukui M."/>
        </authorList>
    </citation>
    <scope>NUCLEOTIDE SEQUENCE [LARGE SCALE GENOMIC DNA]</scope>
    <source>
        <strain evidence="10">SPP2</strain>
    </source>
</reference>
<evidence type="ECO:0000313" key="10">
    <source>
        <dbReference type="Proteomes" id="UP000218267"/>
    </source>
</evidence>
<organism evidence="9 10">
    <name type="scientific">Labilibaculum antarcticum</name>
    <dbReference type="NCBI Taxonomy" id="1717717"/>
    <lineage>
        <taxon>Bacteria</taxon>
        <taxon>Pseudomonadati</taxon>
        <taxon>Bacteroidota</taxon>
        <taxon>Bacteroidia</taxon>
        <taxon>Marinilabiliales</taxon>
        <taxon>Marinifilaceae</taxon>
        <taxon>Labilibaculum</taxon>
    </lineage>
</organism>
<name>A0A1Y1CDJ0_9BACT</name>
<keyword evidence="10" id="KW-1185">Reference proteome</keyword>
<dbReference type="PANTHER" id="PTHR30026">
    <property type="entry name" value="OUTER MEMBRANE PROTEIN TOLC"/>
    <property type="match status" value="1"/>
</dbReference>
<dbReference type="KEGG" id="mbas:ALGA_0021"/>
<dbReference type="InterPro" id="IPR051906">
    <property type="entry name" value="TolC-like"/>
</dbReference>
<comment type="similarity">
    <text evidence="2">Belongs to the outer membrane factor (OMF) (TC 1.B.17) family.</text>
</comment>
<protein>
    <recommendedName>
        <fullName evidence="11">Transporter</fullName>
    </recommendedName>
</protein>
<reference evidence="9 10" key="1">
    <citation type="journal article" date="2018" name="Mar. Genomics">
        <title>Complete genome sequence of Marinifilaceae bacterium strain SPP2, isolated from the Antarctic marine sediment.</title>
        <authorList>
            <person name="Watanabe M."/>
            <person name="Kojima H."/>
            <person name="Fukui M."/>
        </authorList>
    </citation>
    <scope>NUCLEOTIDE SEQUENCE [LARGE SCALE GENOMIC DNA]</scope>
    <source>
        <strain evidence="9 10">SPP2</strain>
    </source>
</reference>
<dbReference type="GO" id="GO:0009279">
    <property type="term" value="C:cell outer membrane"/>
    <property type="evidence" value="ECO:0007669"/>
    <property type="project" value="UniProtKB-SubCell"/>
</dbReference>
<dbReference type="SUPFAM" id="SSF56954">
    <property type="entry name" value="Outer membrane efflux proteins (OEP)"/>
    <property type="match status" value="1"/>
</dbReference>
<keyword evidence="7" id="KW-0998">Cell outer membrane</keyword>
<dbReference type="OrthoDB" id="1674454at2"/>
<evidence type="ECO:0000256" key="6">
    <source>
        <dbReference type="ARBA" id="ARBA00023136"/>
    </source>
</evidence>